<comment type="caution">
    <text evidence="2">The sequence shown here is derived from an EMBL/GenBank/DDBJ whole genome shotgun (WGS) entry which is preliminary data.</text>
</comment>
<name>A0A5N5UZE1_MYCPH</name>
<dbReference type="InterPro" id="IPR025736">
    <property type="entry name" value="PucR_C-HTH_dom"/>
</dbReference>
<organism evidence="2 3">
    <name type="scientific">Mycolicibacterium phlei DSM 43239 = CCUG 21000</name>
    <dbReference type="NCBI Taxonomy" id="1226750"/>
    <lineage>
        <taxon>Bacteria</taxon>
        <taxon>Bacillati</taxon>
        <taxon>Actinomycetota</taxon>
        <taxon>Actinomycetes</taxon>
        <taxon>Mycobacteriales</taxon>
        <taxon>Mycobacteriaceae</taxon>
        <taxon>Mycolicibacterium</taxon>
    </lineage>
</organism>
<evidence type="ECO:0000313" key="3">
    <source>
        <dbReference type="Proteomes" id="UP000325690"/>
    </source>
</evidence>
<dbReference type="InterPro" id="IPR042070">
    <property type="entry name" value="PucR_C-HTH_sf"/>
</dbReference>
<keyword evidence="3" id="KW-1185">Reference proteome</keyword>
<proteinExistence type="predicted"/>
<dbReference type="PANTHER" id="PTHR33744">
    <property type="entry name" value="CARBOHYDRATE DIACID REGULATOR"/>
    <property type="match status" value="1"/>
</dbReference>
<accession>A0A5N5UZE1</accession>
<gene>
    <name evidence="2" type="ORF">MPHL21000_16105</name>
</gene>
<dbReference type="PANTHER" id="PTHR33744:SF1">
    <property type="entry name" value="DNA-BINDING TRANSCRIPTIONAL ACTIVATOR ADER"/>
    <property type="match status" value="1"/>
</dbReference>
<dbReference type="Pfam" id="PF13556">
    <property type="entry name" value="HTH_30"/>
    <property type="match status" value="1"/>
</dbReference>
<evidence type="ECO:0000313" key="2">
    <source>
        <dbReference type="EMBL" id="KAB7754788.1"/>
    </source>
</evidence>
<dbReference type="AlphaFoldDB" id="A0A5N5UZE1"/>
<protein>
    <recommendedName>
        <fullName evidence="1">PucR C-terminal helix-turn-helix domain-containing protein</fullName>
    </recommendedName>
</protein>
<evidence type="ECO:0000259" key="1">
    <source>
        <dbReference type="Pfam" id="PF13556"/>
    </source>
</evidence>
<feature type="domain" description="PucR C-terminal helix-turn-helix" evidence="1">
    <location>
        <begin position="18"/>
        <end position="74"/>
    </location>
</feature>
<dbReference type="EMBL" id="ANBP01000023">
    <property type="protein sequence ID" value="KAB7754788.1"/>
    <property type="molecule type" value="Genomic_DNA"/>
</dbReference>
<dbReference type="Gene3D" id="1.10.10.2840">
    <property type="entry name" value="PucR C-terminal helix-turn-helix domain"/>
    <property type="match status" value="1"/>
</dbReference>
<dbReference type="Proteomes" id="UP000325690">
    <property type="component" value="Unassembled WGS sequence"/>
</dbReference>
<dbReference type="InterPro" id="IPR051448">
    <property type="entry name" value="CdaR-like_regulators"/>
</dbReference>
<sequence length="86" mass="9558">MLDTLGPLASDTANDARLRETLRVFLQAGSSYTAAAEKLLLHPNSVRYRVNRAIERRARPIGEDRLEVELALLACKHFQQAVLQAG</sequence>
<reference evidence="2 3" key="1">
    <citation type="submission" date="2012-10" db="EMBL/GenBank/DDBJ databases">
        <title>The draft sequence of the Mycobacterium pheli genome.</title>
        <authorList>
            <person name="Pettersson B.M.F."/>
            <person name="Das S."/>
            <person name="Dasgupta S."/>
            <person name="Bhattacharya A."/>
            <person name="Kirsebom L.A."/>
        </authorList>
    </citation>
    <scope>NUCLEOTIDE SEQUENCE [LARGE SCALE GENOMIC DNA]</scope>
    <source>
        <strain evidence="2 3">CCUG 21000</strain>
    </source>
</reference>